<dbReference type="AlphaFoldDB" id="A0A6I1U022"/>
<comment type="caution">
    <text evidence="3">The sequence shown here is derived from an EMBL/GenBank/DDBJ whole genome shotgun (WGS) entry which is preliminary data.</text>
</comment>
<evidence type="ECO:0008006" key="5">
    <source>
        <dbReference type="Google" id="ProtNLM"/>
    </source>
</evidence>
<reference evidence="3 4" key="1">
    <citation type="submission" date="2019-10" db="EMBL/GenBank/DDBJ databases">
        <title>Streptococcus mitis of the oral and urogenital tracts.</title>
        <authorList>
            <person name="Price T."/>
            <person name="Mores C.R."/>
            <person name="Putonti C."/>
            <person name="Wolfe A.J."/>
        </authorList>
    </citation>
    <scope>NUCLEOTIDE SEQUENCE [LARGE SCALE GENOMIC DNA]</scope>
    <source>
        <strain evidence="3 4">SM10</strain>
    </source>
</reference>
<comment type="similarity">
    <text evidence="1">Belongs to the PemK/MazF family.</text>
</comment>
<dbReference type="Pfam" id="PF02452">
    <property type="entry name" value="PemK_toxin"/>
    <property type="match status" value="1"/>
</dbReference>
<dbReference type="RefSeq" id="WP_153224459.1">
    <property type="nucleotide sequence ID" value="NZ_WIJP01000025.1"/>
</dbReference>
<dbReference type="EMBL" id="WIJP01000025">
    <property type="protein sequence ID" value="MQQ30740.1"/>
    <property type="molecule type" value="Genomic_DNA"/>
</dbReference>
<proteinExistence type="inferred from homology"/>
<dbReference type="Proteomes" id="UP000438885">
    <property type="component" value="Unassembled WGS sequence"/>
</dbReference>
<accession>A0A6I1U022</accession>
<evidence type="ECO:0000256" key="2">
    <source>
        <dbReference type="ARBA" id="ARBA00022649"/>
    </source>
</evidence>
<dbReference type="GO" id="GO:0016075">
    <property type="term" value="P:rRNA catabolic process"/>
    <property type="evidence" value="ECO:0007669"/>
    <property type="project" value="TreeGrafter"/>
</dbReference>
<name>A0A6I1U022_STRMT</name>
<dbReference type="PANTHER" id="PTHR33988">
    <property type="entry name" value="ENDORIBONUCLEASE MAZF-RELATED"/>
    <property type="match status" value="1"/>
</dbReference>
<dbReference type="InterPro" id="IPR011067">
    <property type="entry name" value="Plasmid_toxin/cell-grow_inhib"/>
</dbReference>
<dbReference type="InterPro" id="IPR003477">
    <property type="entry name" value="PemK-like"/>
</dbReference>
<gene>
    <name evidence="3" type="ORF">GEZ84_10415</name>
</gene>
<dbReference type="Gene3D" id="2.30.30.110">
    <property type="match status" value="1"/>
</dbReference>
<protein>
    <recommendedName>
        <fullName evidence="5">Type II toxin-antitoxin system PemK/MazF family toxin</fullName>
    </recommendedName>
</protein>
<keyword evidence="2" id="KW-1277">Toxin-antitoxin system</keyword>
<dbReference type="SUPFAM" id="SSF50118">
    <property type="entry name" value="Cell growth inhibitor/plasmid maintenance toxic component"/>
    <property type="match status" value="1"/>
</dbReference>
<evidence type="ECO:0000313" key="4">
    <source>
        <dbReference type="Proteomes" id="UP000438885"/>
    </source>
</evidence>
<evidence type="ECO:0000256" key="1">
    <source>
        <dbReference type="ARBA" id="ARBA00007521"/>
    </source>
</evidence>
<dbReference type="GO" id="GO:0006402">
    <property type="term" value="P:mRNA catabolic process"/>
    <property type="evidence" value="ECO:0007669"/>
    <property type="project" value="TreeGrafter"/>
</dbReference>
<organism evidence="3 4">
    <name type="scientific">Streptococcus mitis</name>
    <dbReference type="NCBI Taxonomy" id="28037"/>
    <lineage>
        <taxon>Bacteria</taxon>
        <taxon>Bacillati</taxon>
        <taxon>Bacillota</taxon>
        <taxon>Bacilli</taxon>
        <taxon>Lactobacillales</taxon>
        <taxon>Streptococcaceae</taxon>
        <taxon>Streptococcus</taxon>
        <taxon>Streptococcus mitis group</taxon>
    </lineage>
</organism>
<dbReference type="GO" id="GO:0004521">
    <property type="term" value="F:RNA endonuclease activity"/>
    <property type="evidence" value="ECO:0007669"/>
    <property type="project" value="TreeGrafter"/>
</dbReference>
<dbReference type="GO" id="GO:0003677">
    <property type="term" value="F:DNA binding"/>
    <property type="evidence" value="ECO:0007669"/>
    <property type="project" value="InterPro"/>
</dbReference>
<sequence length="118" mass="13934">MKISFEKGKLGKLSQGDLVWLDPNPVQGHEQGNYRPYVVISREETNRSNVVTLLPLTKTERKLPFRYPVEFSKYRGWVVIDQPRAFDLRDRFYQFDDEEFLSKAELGDILGRFKAIFF</sequence>
<evidence type="ECO:0000313" key="3">
    <source>
        <dbReference type="EMBL" id="MQQ30740.1"/>
    </source>
</evidence>